<dbReference type="InterPro" id="IPR052527">
    <property type="entry name" value="Metal_cation-efflux_comp"/>
</dbReference>
<accession>A0A3S0V6Y9</accession>
<name>A0A3S0V6Y9_9BACI</name>
<evidence type="ECO:0000313" key="7">
    <source>
        <dbReference type="Proteomes" id="UP000267430"/>
    </source>
</evidence>
<evidence type="ECO:0000256" key="3">
    <source>
        <dbReference type="ARBA" id="ARBA00022989"/>
    </source>
</evidence>
<feature type="transmembrane region" description="Helical" evidence="5">
    <location>
        <begin position="121"/>
        <end position="147"/>
    </location>
</feature>
<feature type="transmembrane region" description="Helical" evidence="5">
    <location>
        <begin position="69"/>
        <end position="88"/>
    </location>
</feature>
<dbReference type="EMBL" id="RYZZ01000062">
    <property type="protein sequence ID" value="RUQ23966.1"/>
    <property type="molecule type" value="Genomic_DNA"/>
</dbReference>
<keyword evidence="2 5" id="KW-0812">Transmembrane</keyword>
<feature type="transmembrane region" description="Helical" evidence="5">
    <location>
        <begin position="41"/>
        <end position="62"/>
    </location>
</feature>
<dbReference type="RefSeq" id="WP_126867370.1">
    <property type="nucleotide sequence ID" value="NZ_JAUSTX010000046.1"/>
</dbReference>
<evidence type="ECO:0000313" key="6">
    <source>
        <dbReference type="EMBL" id="RUQ23966.1"/>
    </source>
</evidence>
<sequence length="179" mass="20651">MAFWLFISLVVLQRIIELIIARKNEGWMKKQGAIEFGLAHYPWMVMMHISFFSSLILEVILMDRSSTSLWPFWLSLFLVAQAGRVWVITSLGRFWNTKIIVMPEAAVTAKGPYKYLKHPNYLVVAVEIIVISLLFNAYVTGILFSLLNAWMMTVRIPEEERALKSLTQYGTIFTQKNGD</sequence>
<keyword evidence="7" id="KW-1185">Reference proteome</keyword>
<protein>
    <recommendedName>
        <fullName evidence="8">Isoprenylcysteine carboxyl methyltransferase</fullName>
    </recommendedName>
</protein>
<dbReference type="AlphaFoldDB" id="A0A3S0V6Y9"/>
<dbReference type="Gene3D" id="1.20.120.1630">
    <property type="match status" value="1"/>
</dbReference>
<evidence type="ECO:0000256" key="1">
    <source>
        <dbReference type="ARBA" id="ARBA00004141"/>
    </source>
</evidence>
<proteinExistence type="predicted"/>
<dbReference type="GO" id="GO:0016020">
    <property type="term" value="C:membrane"/>
    <property type="evidence" value="ECO:0007669"/>
    <property type="project" value="UniProtKB-SubCell"/>
</dbReference>
<reference evidence="6 7" key="1">
    <citation type="submission" date="2018-12" db="EMBL/GenBank/DDBJ databases">
        <title>Bacillus chawlae sp. nov., Bacillus glennii sp. nov., and Bacillus saganii sp. nov. Isolated from the Vehicle Assembly Building at Kennedy Space Center where the Viking Spacecraft were Assembled.</title>
        <authorList>
            <person name="Seuylemezian A."/>
            <person name="Vaishampayan P."/>
        </authorList>
    </citation>
    <scope>NUCLEOTIDE SEQUENCE [LARGE SCALE GENOMIC DNA]</scope>
    <source>
        <strain evidence="6 7">L5</strain>
    </source>
</reference>
<evidence type="ECO:0000256" key="4">
    <source>
        <dbReference type="ARBA" id="ARBA00023136"/>
    </source>
</evidence>
<comment type="subcellular location">
    <subcellularLocation>
        <location evidence="1">Membrane</location>
        <topology evidence="1">Multi-pass membrane protein</topology>
    </subcellularLocation>
</comment>
<gene>
    <name evidence="6" type="ORF">ELQ35_22335</name>
</gene>
<dbReference type="PANTHER" id="PTHR43847:SF1">
    <property type="entry name" value="BLL3993 PROTEIN"/>
    <property type="match status" value="1"/>
</dbReference>
<dbReference type="GO" id="GO:0004671">
    <property type="term" value="F:protein C-terminal S-isoprenylcysteine carboxyl O-methyltransferase activity"/>
    <property type="evidence" value="ECO:0007669"/>
    <property type="project" value="InterPro"/>
</dbReference>
<dbReference type="Proteomes" id="UP000267430">
    <property type="component" value="Unassembled WGS sequence"/>
</dbReference>
<evidence type="ECO:0000256" key="5">
    <source>
        <dbReference type="SAM" id="Phobius"/>
    </source>
</evidence>
<keyword evidence="3 5" id="KW-1133">Transmembrane helix</keyword>
<organism evidence="6 7">
    <name type="scientific">Peribacillus cavernae</name>
    <dbReference type="NCBI Taxonomy" id="1674310"/>
    <lineage>
        <taxon>Bacteria</taxon>
        <taxon>Bacillati</taxon>
        <taxon>Bacillota</taxon>
        <taxon>Bacilli</taxon>
        <taxon>Bacillales</taxon>
        <taxon>Bacillaceae</taxon>
        <taxon>Peribacillus</taxon>
    </lineage>
</organism>
<keyword evidence="4 5" id="KW-0472">Membrane</keyword>
<dbReference type="InterPro" id="IPR007269">
    <property type="entry name" value="ICMT_MeTrfase"/>
</dbReference>
<dbReference type="Pfam" id="PF04140">
    <property type="entry name" value="ICMT"/>
    <property type="match status" value="1"/>
</dbReference>
<evidence type="ECO:0008006" key="8">
    <source>
        <dbReference type="Google" id="ProtNLM"/>
    </source>
</evidence>
<dbReference type="PANTHER" id="PTHR43847">
    <property type="entry name" value="BLL3993 PROTEIN"/>
    <property type="match status" value="1"/>
</dbReference>
<evidence type="ECO:0000256" key="2">
    <source>
        <dbReference type="ARBA" id="ARBA00022692"/>
    </source>
</evidence>
<comment type="caution">
    <text evidence="6">The sequence shown here is derived from an EMBL/GenBank/DDBJ whole genome shotgun (WGS) entry which is preliminary data.</text>
</comment>
<dbReference type="OrthoDB" id="7203053at2"/>